<dbReference type="EMBL" id="BMQG01000014">
    <property type="protein sequence ID" value="GGM53836.1"/>
    <property type="molecule type" value="Genomic_DNA"/>
</dbReference>
<evidence type="ECO:0000256" key="1">
    <source>
        <dbReference type="SAM" id="MobiDB-lite"/>
    </source>
</evidence>
<evidence type="ECO:0000313" key="3">
    <source>
        <dbReference type="Proteomes" id="UP000600547"/>
    </source>
</evidence>
<protein>
    <submittedName>
        <fullName evidence="2">Uncharacterized protein</fullName>
    </submittedName>
</protein>
<sequence>MLIKNRKSYSIHIEGDYTVGQSEELAETLAALETTYTDLISLKLSMSASEQAILEESLGKLLRLISPITDDSAVPETSNQLPPTRKEQDQDSHDEESETGSASGADWDTFKMENPVAYLEMSEIPETLEAHLVAGLTHLLQSEINRNGRPRAVRQIHIAEAHLLLMDYLGIQWVEPKNEQNGFVRLVNDVHVLRILHRPSNHFLQEPIRGYRTAENNGKIAMAIKVPLELDPSKATDYFAFTPERGRVNAIRELRDIGVTQLDRFKELAFQLEDEFKEDVDALRRASDRAAAALVAQQN</sequence>
<proteinExistence type="predicted"/>
<dbReference type="Proteomes" id="UP000600547">
    <property type="component" value="Unassembled WGS sequence"/>
</dbReference>
<evidence type="ECO:0000313" key="2">
    <source>
        <dbReference type="EMBL" id="GGM53836.1"/>
    </source>
</evidence>
<keyword evidence="3" id="KW-1185">Reference proteome</keyword>
<accession>A0A8H9GRV7</accession>
<dbReference type="RefSeq" id="WP_189062680.1">
    <property type="nucleotide sequence ID" value="NZ_BMQG01000014.1"/>
</dbReference>
<name>A0A8H9GRV7_9DEIO</name>
<reference evidence="3" key="1">
    <citation type="journal article" date="2019" name="Int. J. Syst. Evol. Microbiol.">
        <title>The Global Catalogue of Microorganisms (GCM) 10K type strain sequencing project: providing services to taxonomists for standard genome sequencing and annotation.</title>
        <authorList>
            <consortium name="The Broad Institute Genomics Platform"/>
            <consortium name="The Broad Institute Genome Sequencing Center for Infectious Disease"/>
            <person name="Wu L."/>
            <person name="Ma J."/>
        </authorList>
    </citation>
    <scope>NUCLEOTIDE SEQUENCE [LARGE SCALE GENOMIC DNA]</scope>
    <source>
        <strain evidence="3">JCM 31047</strain>
    </source>
</reference>
<organism evidence="2 3">
    <name type="scientific">Deinococcus arenae</name>
    <dbReference type="NCBI Taxonomy" id="1452751"/>
    <lineage>
        <taxon>Bacteria</taxon>
        <taxon>Thermotogati</taxon>
        <taxon>Deinococcota</taxon>
        <taxon>Deinococci</taxon>
        <taxon>Deinococcales</taxon>
        <taxon>Deinococcaceae</taxon>
        <taxon>Deinococcus</taxon>
    </lineage>
</organism>
<comment type="caution">
    <text evidence="2">The sequence shown here is derived from an EMBL/GenBank/DDBJ whole genome shotgun (WGS) entry which is preliminary data.</text>
</comment>
<feature type="region of interest" description="Disordered" evidence="1">
    <location>
        <begin position="72"/>
        <end position="108"/>
    </location>
</feature>
<dbReference type="AlphaFoldDB" id="A0A8H9GRV7"/>
<gene>
    <name evidence="2" type="ORF">GCM10008956_32290</name>
</gene>